<gene>
    <name evidence="6" type="ORF">CHS0354_038212</name>
</gene>
<reference evidence="6" key="3">
    <citation type="submission" date="2023-05" db="EMBL/GenBank/DDBJ databases">
        <authorList>
            <person name="Smith C.H."/>
        </authorList>
    </citation>
    <scope>NUCLEOTIDE SEQUENCE</scope>
    <source>
        <strain evidence="6">CHS0354</strain>
        <tissue evidence="6">Mantle</tissue>
    </source>
</reference>
<sequence length="362" mass="41043">MPSITVSLIFLLAVIPYCDLQAQVAPNRSLDPSFLRWLNSLFYLPPEGELRVRKEYRMLTDMERNNFHLAIRLLKMDTSVPPNKFDALASLHHLNTAEAAHGGPNFLGWHRVYLVLCENALREKIANVTIPYWDNTLEEALPDPRQSILFSPLFMGSASGQVVTGPFSYWSTVGYGQLARDVGNSRRLMNPGDLTAIFSRRLIADISNPNAPESSNLEELHNDVHVYVGEQMSRIESASYDPLFYIHHAFIDCIWEEFRNLQRLSGVDPARDFPRIVGEQAHQPLASMGLGRLLVIDGINNIFTQRIYRCESRPACIMNSNTCGSPYLRCDWTRQRCMPLIMSSGPGMFSRSQWPFPGFFAG</sequence>
<keyword evidence="3" id="KW-0732">Signal</keyword>
<dbReference type="AlphaFoldDB" id="A0AAE0W638"/>
<organism evidence="6 7">
    <name type="scientific">Potamilus streckersoni</name>
    <dbReference type="NCBI Taxonomy" id="2493646"/>
    <lineage>
        <taxon>Eukaryota</taxon>
        <taxon>Metazoa</taxon>
        <taxon>Spiralia</taxon>
        <taxon>Lophotrochozoa</taxon>
        <taxon>Mollusca</taxon>
        <taxon>Bivalvia</taxon>
        <taxon>Autobranchia</taxon>
        <taxon>Heteroconchia</taxon>
        <taxon>Palaeoheterodonta</taxon>
        <taxon>Unionida</taxon>
        <taxon>Unionoidea</taxon>
        <taxon>Unionidae</taxon>
        <taxon>Ambleminae</taxon>
        <taxon>Lampsilini</taxon>
        <taxon>Potamilus</taxon>
    </lineage>
</organism>
<feature type="domain" description="Tyrosinase copper-binding" evidence="4">
    <location>
        <begin position="101"/>
        <end position="118"/>
    </location>
</feature>
<evidence type="ECO:0000259" key="4">
    <source>
        <dbReference type="PROSITE" id="PS00497"/>
    </source>
</evidence>
<keyword evidence="7" id="KW-1185">Reference proteome</keyword>
<feature type="signal peptide" evidence="3">
    <location>
        <begin position="1"/>
        <end position="20"/>
    </location>
</feature>
<evidence type="ECO:0000313" key="6">
    <source>
        <dbReference type="EMBL" id="KAK3601650.1"/>
    </source>
</evidence>
<keyword evidence="1" id="KW-0479">Metal-binding</keyword>
<dbReference type="Proteomes" id="UP001195483">
    <property type="component" value="Unassembled WGS sequence"/>
</dbReference>
<dbReference type="PRINTS" id="PR00092">
    <property type="entry name" value="TYROSINASE"/>
</dbReference>
<dbReference type="PROSITE" id="PS00497">
    <property type="entry name" value="TYROSINASE_1"/>
    <property type="match status" value="1"/>
</dbReference>
<dbReference type="PANTHER" id="PTHR11474:SF126">
    <property type="entry name" value="TYROSINASE-LIKE PROTEIN TYR-1-RELATED"/>
    <property type="match status" value="1"/>
</dbReference>
<protein>
    <recommendedName>
        <fullName evidence="4 5">Tyrosinase copper-binding domain-containing protein</fullName>
    </recommendedName>
</protein>
<dbReference type="PANTHER" id="PTHR11474">
    <property type="entry name" value="TYROSINASE FAMILY MEMBER"/>
    <property type="match status" value="1"/>
</dbReference>
<evidence type="ECO:0000256" key="1">
    <source>
        <dbReference type="ARBA" id="ARBA00022723"/>
    </source>
</evidence>
<evidence type="ECO:0000256" key="2">
    <source>
        <dbReference type="ARBA" id="ARBA00023008"/>
    </source>
</evidence>
<evidence type="ECO:0000259" key="5">
    <source>
        <dbReference type="PROSITE" id="PS00498"/>
    </source>
</evidence>
<accession>A0AAE0W638</accession>
<dbReference type="GO" id="GO:0016491">
    <property type="term" value="F:oxidoreductase activity"/>
    <property type="evidence" value="ECO:0007669"/>
    <property type="project" value="InterPro"/>
</dbReference>
<reference evidence="6" key="1">
    <citation type="journal article" date="2021" name="Genome Biol. Evol.">
        <title>A High-Quality Reference Genome for a Parasitic Bivalve with Doubly Uniparental Inheritance (Bivalvia: Unionida).</title>
        <authorList>
            <person name="Smith C.H."/>
        </authorList>
    </citation>
    <scope>NUCLEOTIDE SEQUENCE</scope>
    <source>
        <strain evidence="6">CHS0354</strain>
    </source>
</reference>
<evidence type="ECO:0000256" key="3">
    <source>
        <dbReference type="SAM" id="SignalP"/>
    </source>
</evidence>
<dbReference type="InterPro" id="IPR008922">
    <property type="entry name" value="Di-copper_centre_dom_sf"/>
</dbReference>
<dbReference type="PROSITE" id="PS00498">
    <property type="entry name" value="TYROSINASE_2"/>
    <property type="match status" value="1"/>
</dbReference>
<reference evidence="6" key="2">
    <citation type="journal article" date="2021" name="Genome Biol. Evol.">
        <title>Developing a high-quality reference genome for a parasitic bivalve with doubly uniparental inheritance (Bivalvia: Unionida).</title>
        <authorList>
            <person name="Smith C.H."/>
        </authorList>
    </citation>
    <scope>NUCLEOTIDE SEQUENCE</scope>
    <source>
        <strain evidence="6">CHS0354</strain>
        <tissue evidence="6">Mantle</tissue>
    </source>
</reference>
<feature type="domain" description="Tyrosinase copper-binding" evidence="5">
    <location>
        <begin position="241"/>
        <end position="252"/>
    </location>
</feature>
<dbReference type="Gene3D" id="1.10.1280.10">
    <property type="entry name" value="Di-copper center containing domain from catechol oxidase"/>
    <property type="match status" value="1"/>
</dbReference>
<comment type="caution">
    <text evidence="6">The sequence shown here is derived from an EMBL/GenBank/DDBJ whole genome shotgun (WGS) entry which is preliminary data.</text>
</comment>
<dbReference type="EMBL" id="JAEAOA010002230">
    <property type="protein sequence ID" value="KAK3601650.1"/>
    <property type="molecule type" value="Genomic_DNA"/>
</dbReference>
<dbReference type="Pfam" id="PF00264">
    <property type="entry name" value="Tyrosinase"/>
    <property type="match status" value="1"/>
</dbReference>
<dbReference type="InterPro" id="IPR002227">
    <property type="entry name" value="Tyrosinase_Cu-bd"/>
</dbReference>
<name>A0AAE0W638_9BIVA</name>
<dbReference type="GO" id="GO:0046872">
    <property type="term" value="F:metal ion binding"/>
    <property type="evidence" value="ECO:0007669"/>
    <property type="project" value="UniProtKB-KW"/>
</dbReference>
<dbReference type="InterPro" id="IPR050316">
    <property type="entry name" value="Tyrosinase/Hemocyanin"/>
</dbReference>
<proteinExistence type="predicted"/>
<dbReference type="SUPFAM" id="SSF48056">
    <property type="entry name" value="Di-copper centre-containing domain"/>
    <property type="match status" value="1"/>
</dbReference>
<keyword evidence="2" id="KW-0186">Copper</keyword>
<feature type="chain" id="PRO_5042217455" description="Tyrosinase copper-binding domain-containing protein" evidence="3">
    <location>
        <begin position="21"/>
        <end position="362"/>
    </location>
</feature>
<evidence type="ECO:0000313" key="7">
    <source>
        <dbReference type="Proteomes" id="UP001195483"/>
    </source>
</evidence>